<dbReference type="SUPFAM" id="SSF52402">
    <property type="entry name" value="Adenine nucleotide alpha hydrolases-like"/>
    <property type="match status" value="2"/>
</dbReference>
<dbReference type="PRINTS" id="PR01438">
    <property type="entry name" value="UNVRSLSTRESS"/>
</dbReference>
<dbReference type="InterPro" id="IPR006016">
    <property type="entry name" value="UspA"/>
</dbReference>
<organism evidence="3 4">
    <name type="scientific">Thermocatellispora tengchongensis</name>
    <dbReference type="NCBI Taxonomy" id="1073253"/>
    <lineage>
        <taxon>Bacteria</taxon>
        <taxon>Bacillati</taxon>
        <taxon>Actinomycetota</taxon>
        <taxon>Actinomycetes</taxon>
        <taxon>Streptosporangiales</taxon>
        <taxon>Streptosporangiaceae</taxon>
        <taxon>Thermocatellispora</taxon>
    </lineage>
</organism>
<evidence type="ECO:0000256" key="1">
    <source>
        <dbReference type="ARBA" id="ARBA00008791"/>
    </source>
</evidence>
<dbReference type="AlphaFoldDB" id="A0A840PF39"/>
<dbReference type="Proteomes" id="UP000578449">
    <property type="component" value="Unassembled WGS sequence"/>
</dbReference>
<keyword evidence="4" id="KW-1185">Reference proteome</keyword>
<dbReference type="InterPro" id="IPR006015">
    <property type="entry name" value="Universal_stress_UspA"/>
</dbReference>
<name>A0A840PF39_9ACTN</name>
<dbReference type="EMBL" id="JACHGN010000012">
    <property type="protein sequence ID" value="MBB5135767.1"/>
    <property type="molecule type" value="Genomic_DNA"/>
</dbReference>
<evidence type="ECO:0000259" key="2">
    <source>
        <dbReference type="Pfam" id="PF00582"/>
    </source>
</evidence>
<reference evidence="3 4" key="1">
    <citation type="submission" date="2020-08" db="EMBL/GenBank/DDBJ databases">
        <title>Genomic Encyclopedia of Type Strains, Phase IV (KMG-IV): sequencing the most valuable type-strain genomes for metagenomic binning, comparative biology and taxonomic classification.</title>
        <authorList>
            <person name="Goeker M."/>
        </authorList>
    </citation>
    <scope>NUCLEOTIDE SEQUENCE [LARGE SCALE GENOMIC DNA]</scope>
    <source>
        <strain evidence="3 4">DSM 45615</strain>
    </source>
</reference>
<dbReference type="PANTHER" id="PTHR46553">
    <property type="entry name" value="ADENINE NUCLEOTIDE ALPHA HYDROLASES-LIKE SUPERFAMILY PROTEIN"/>
    <property type="match status" value="1"/>
</dbReference>
<dbReference type="Pfam" id="PF00582">
    <property type="entry name" value="Usp"/>
    <property type="match status" value="2"/>
</dbReference>
<dbReference type="RefSeq" id="WP_185052703.1">
    <property type="nucleotide sequence ID" value="NZ_BAABIX010000037.1"/>
</dbReference>
<feature type="domain" description="UspA" evidence="2">
    <location>
        <begin position="7"/>
        <end position="138"/>
    </location>
</feature>
<comment type="similarity">
    <text evidence="1">Belongs to the universal stress protein A family.</text>
</comment>
<gene>
    <name evidence="3" type="ORF">HNP84_005511</name>
</gene>
<comment type="caution">
    <text evidence="3">The sequence shown here is derived from an EMBL/GenBank/DDBJ whole genome shotgun (WGS) entry which is preliminary data.</text>
</comment>
<proteinExistence type="inferred from homology"/>
<protein>
    <submittedName>
        <fullName evidence="3">Nucleotide-binding universal stress UspA family protein</fullName>
    </submittedName>
</protein>
<feature type="domain" description="UspA" evidence="2">
    <location>
        <begin position="155"/>
        <end position="279"/>
    </location>
</feature>
<dbReference type="Gene3D" id="3.40.50.620">
    <property type="entry name" value="HUPs"/>
    <property type="match status" value="2"/>
</dbReference>
<evidence type="ECO:0000313" key="3">
    <source>
        <dbReference type="EMBL" id="MBB5135767.1"/>
    </source>
</evidence>
<sequence length="282" mass="29647">MSRETPRIVVGYDGSDFSMQALDWAMDEAEWRKLPLTVCHAWQWPYGPAEEEARAHLGKAAEHVLWHGADCARSCSAVADVRADLYEGRAEDRLVELSAGAELVVVGSRGLDAVARETVGSVAGRVAAGAACPVIVVRGPGPVPLPPAPGPVVAGMTDDTPDEVLAFALGEAEVRALDLLTVHAGELRPAPSRPFAAEAGGALRSAERDFTTHLLPWRERYPSVHMQSRFVAGPPGEALLAASREASLLVLGRGAEPGRLGAVTGHVLQHAMCPVAVVPCAA</sequence>
<evidence type="ECO:0000313" key="4">
    <source>
        <dbReference type="Proteomes" id="UP000578449"/>
    </source>
</evidence>
<dbReference type="PANTHER" id="PTHR46553:SF3">
    <property type="entry name" value="ADENINE NUCLEOTIDE ALPHA HYDROLASES-LIKE SUPERFAMILY PROTEIN"/>
    <property type="match status" value="1"/>
</dbReference>
<accession>A0A840PF39</accession>
<dbReference type="InterPro" id="IPR014729">
    <property type="entry name" value="Rossmann-like_a/b/a_fold"/>
</dbReference>